<feature type="transmembrane region" description="Helical" evidence="6">
    <location>
        <begin position="31"/>
        <end position="50"/>
    </location>
</feature>
<dbReference type="PANTHER" id="PTHR33931">
    <property type="entry name" value="HOLIN-LIKE PROTEIN CIDA-RELATED"/>
    <property type="match status" value="1"/>
</dbReference>
<evidence type="ECO:0000256" key="5">
    <source>
        <dbReference type="ARBA" id="ARBA00023136"/>
    </source>
</evidence>
<keyword evidence="4 6" id="KW-1133">Transmembrane helix</keyword>
<keyword evidence="3 6" id="KW-0812">Transmembrane</keyword>
<evidence type="ECO:0000256" key="3">
    <source>
        <dbReference type="ARBA" id="ARBA00022692"/>
    </source>
</evidence>
<dbReference type="InterPro" id="IPR005538">
    <property type="entry name" value="LrgA/CidA"/>
</dbReference>
<keyword evidence="2" id="KW-1003">Cell membrane</keyword>
<evidence type="ECO:0000256" key="4">
    <source>
        <dbReference type="ARBA" id="ARBA00022989"/>
    </source>
</evidence>
<dbReference type="EMBL" id="CP101717">
    <property type="protein sequence ID" value="WLD57107.1"/>
    <property type="molecule type" value="Genomic_DNA"/>
</dbReference>
<comment type="subcellular location">
    <subcellularLocation>
        <location evidence="1">Cell membrane</location>
        <topology evidence="1">Multi-pass membrane protein</topology>
    </subcellularLocation>
</comment>
<sequence>MLTGFLILLTCQLLGEFIVVGLGLPVPGPVAGMLILLIGLMIYGEVPMALRLPAEGLIRYLALLFIPAGVGLMLHLQILRHEWLVVAASLIGSTAVTLVVTALVLKLMTRPTDTHAE</sequence>
<feature type="transmembrane region" description="Helical" evidence="6">
    <location>
        <begin position="84"/>
        <end position="105"/>
    </location>
</feature>
<keyword evidence="5 6" id="KW-0472">Membrane</keyword>
<protein>
    <submittedName>
        <fullName evidence="7">CidA/LrgA family protein</fullName>
    </submittedName>
</protein>
<evidence type="ECO:0000256" key="1">
    <source>
        <dbReference type="ARBA" id="ARBA00004651"/>
    </source>
</evidence>
<proteinExistence type="predicted"/>
<evidence type="ECO:0000313" key="7">
    <source>
        <dbReference type="EMBL" id="WLD57107.1"/>
    </source>
</evidence>
<dbReference type="AlphaFoldDB" id="A0AB38YCT5"/>
<dbReference type="GO" id="GO:0005886">
    <property type="term" value="C:plasma membrane"/>
    <property type="evidence" value="ECO:0007669"/>
    <property type="project" value="UniProtKB-SubCell"/>
</dbReference>
<gene>
    <name evidence="7" type="ORF">NFC81_10255</name>
</gene>
<accession>A0AB38YCT5</accession>
<organism evidence="7">
    <name type="scientific">Salinispirillum sp. LH 10-3-1</name>
    <dbReference type="NCBI Taxonomy" id="2952525"/>
    <lineage>
        <taxon>Bacteria</taxon>
        <taxon>Pseudomonadati</taxon>
        <taxon>Pseudomonadota</taxon>
        <taxon>Gammaproteobacteria</taxon>
        <taxon>Oceanospirillales</taxon>
        <taxon>Saccharospirillaceae</taxon>
        <taxon>Salinispirillum</taxon>
    </lineage>
</organism>
<reference evidence="7" key="1">
    <citation type="submission" date="2022-07" db="EMBL/GenBank/DDBJ databases">
        <title>Complete genome sequence of Salinispirillum sp. LH10-3-1 capable of multiple carbohydrate inversion isolated from a soda lake.</title>
        <authorList>
            <person name="Liu J."/>
            <person name="Zhai Y."/>
            <person name="Zhang H."/>
            <person name="Yang H."/>
            <person name="Qu J."/>
            <person name="Li J."/>
        </authorList>
    </citation>
    <scope>NUCLEOTIDE SEQUENCE</scope>
    <source>
        <strain evidence="7">LH 10-3-1</strain>
    </source>
</reference>
<name>A0AB38YCT5_9GAMM</name>
<dbReference type="Pfam" id="PF03788">
    <property type="entry name" value="LrgA"/>
    <property type="match status" value="1"/>
</dbReference>
<evidence type="ECO:0000256" key="2">
    <source>
        <dbReference type="ARBA" id="ARBA00022475"/>
    </source>
</evidence>
<evidence type="ECO:0000256" key="6">
    <source>
        <dbReference type="SAM" id="Phobius"/>
    </source>
</evidence>
<feature type="transmembrane region" description="Helical" evidence="6">
    <location>
        <begin position="57"/>
        <end position="78"/>
    </location>
</feature>
<dbReference type="PANTHER" id="PTHR33931:SF2">
    <property type="entry name" value="HOLIN-LIKE PROTEIN CIDA"/>
    <property type="match status" value="1"/>
</dbReference>